<name>A0A2H0KQE0_9BACT</name>
<dbReference type="Pfam" id="PF01475">
    <property type="entry name" value="FUR"/>
    <property type="match status" value="1"/>
</dbReference>
<dbReference type="PANTHER" id="PTHR33202:SF7">
    <property type="entry name" value="FERRIC UPTAKE REGULATION PROTEIN"/>
    <property type="match status" value="1"/>
</dbReference>
<dbReference type="AlphaFoldDB" id="A0A2H0KQE0"/>
<organism evidence="9 10">
    <name type="scientific">Candidatus Roizmanbacteria bacterium CG11_big_fil_rev_8_21_14_0_20_35_14</name>
    <dbReference type="NCBI Taxonomy" id="1974855"/>
    <lineage>
        <taxon>Bacteria</taxon>
        <taxon>Candidatus Roizmaniibacteriota</taxon>
    </lineage>
</organism>
<reference evidence="9 10" key="1">
    <citation type="submission" date="2017-09" db="EMBL/GenBank/DDBJ databases">
        <title>Depth-based differentiation of microbial function through sediment-hosted aquifers and enrichment of novel symbionts in the deep terrestrial subsurface.</title>
        <authorList>
            <person name="Probst A.J."/>
            <person name="Ladd B."/>
            <person name="Jarett J.K."/>
            <person name="Geller-Mcgrath D.E."/>
            <person name="Sieber C.M."/>
            <person name="Emerson J.B."/>
            <person name="Anantharaman K."/>
            <person name="Thomas B.C."/>
            <person name="Malmstrom R."/>
            <person name="Stieglmeier M."/>
            <person name="Klingl A."/>
            <person name="Woyke T."/>
            <person name="Ryan C.M."/>
            <person name="Banfield J.F."/>
        </authorList>
    </citation>
    <scope>NUCLEOTIDE SEQUENCE [LARGE SCALE GENOMIC DNA]</scope>
    <source>
        <strain evidence="9">CG11_big_fil_rev_8_21_14_0_20_35_14</strain>
    </source>
</reference>
<comment type="cofactor">
    <cofactor evidence="7">
        <name>Zn(2+)</name>
        <dbReference type="ChEBI" id="CHEBI:29105"/>
    </cofactor>
    <text evidence="7">Binds 1 zinc ion per subunit.</text>
</comment>
<evidence type="ECO:0000256" key="1">
    <source>
        <dbReference type="ARBA" id="ARBA00007957"/>
    </source>
</evidence>
<dbReference type="GO" id="GO:0000976">
    <property type="term" value="F:transcription cis-regulatory region binding"/>
    <property type="evidence" value="ECO:0007669"/>
    <property type="project" value="TreeGrafter"/>
</dbReference>
<evidence type="ECO:0000313" key="9">
    <source>
        <dbReference type="EMBL" id="PIQ72743.1"/>
    </source>
</evidence>
<dbReference type="InterPro" id="IPR043135">
    <property type="entry name" value="Fur_C"/>
</dbReference>
<feature type="binding site" evidence="8">
    <location>
        <position position="77"/>
    </location>
    <ligand>
        <name>Fe cation</name>
        <dbReference type="ChEBI" id="CHEBI:24875"/>
    </ligand>
</feature>
<evidence type="ECO:0000256" key="7">
    <source>
        <dbReference type="PIRSR" id="PIRSR602481-1"/>
    </source>
</evidence>
<feature type="binding site" evidence="7">
    <location>
        <position position="83"/>
    </location>
    <ligand>
        <name>Zn(2+)</name>
        <dbReference type="ChEBI" id="CHEBI:29105"/>
    </ligand>
</feature>
<sequence>MTKIGIRYTKPRKLVFEALAHYSKPVSVAEINYYLKNKIDLSSIYRTLELMKKSNIAEETEFGDGKKRYELISEKGHHHHLICENCGDIEDIKMKEDELLNKVKTKSKFAIKKHKLEFFGLCPNCQ</sequence>
<evidence type="ECO:0008006" key="11">
    <source>
        <dbReference type="Google" id="ProtNLM"/>
    </source>
</evidence>
<dbReference type="GO" id="GO:0008270">
    <property type="term" value="F:zinc ion binding"/>
    <property type="evidence" value="ECO:0007669"/>
    <property type="project" value="TreeGrafter"/>
</dbReference>
<protein>
    <recommendedName>
        <fullName evidence="11">Transcriptional repressor</fullName>
    </recommendedName>
</protein>
<keyword evidence="4" id="KW-0805">Transcription regulation</keyword>
<dbReference type="Gene3D" id="3.30.1490.190">
    <property type="match status" value="1"/>
</dbReference>
<feature type="binding site" evidence="8">
    <location>
        <position position="114"/>
    </location>
    <ligand>
        <name>Fe cation</name>
        <dbReference type="ChEBI" id="CHEBI:24875"/>
    </ligand>
</feature>
<dbReference type="Proteomes" id="UP000229570">
    <property type="component" value="Unassembled WGS sequence"/>
</dbReference>
<dbReference type="GO" id="GO:1900376">
    <property type="term" value="P:regulation of secondary metabolite biosynthetic process"/>
    <property type="evidence" value="ECO:0007669"/>
    <property type="project" value="TreeGrafter"/>
</dbReference>
<keyword evidence="6" id="KW-0804">Transcription</keyword>
<dbReference type="Gene3D" id="1.10.10.10">
    <property type="entry name" value="Winged helix-like DNA-binding domain superfamily/Winged helix DNA-binding domain"/>
    <property type="match status" value="1"/>
</dbReference>
<evidence type="ECO:0000256" key="6">
    <source>
        <dbReference type="ARBA" id="ARBA00023163"/>
    </source>
</evidence>
<dbReference type="InterPro" id="IPR002481">
    <property type="entry name" value="FUR"/>
</dbReference>
<gene>
    <name evidence="9" type="ORF">COV86_01340</name>
</gene>
<keyword evidence="5" id="KW-0238">DNA-binding</keyword>
<comment type="similarity">
    <text evidence="1">Belongs to the Fur family.</text>
</comment>
<keyword evidence="2" id="KW-0678">Repressor</keyword>
<evidence type="ECO:0000256" key="4">
    <source>
        <dbReference type="ARBA" id="ARBA00023015"/>
    </source>
</evidence>
<keyword evidence="3 7" id="KW-0862">Zinc</keyword>
<feature type="binding site" evidence="7">
    <location>
        <position position="86"/>
    </location>
    <ligand>
        <name>Zn(2+)</name>
        <dbReference type="ChEBI" id="CHEBI:29105"/>
    </ligand>
</feature>
<dbReference type="GO" id="GO:0003700">
    <property type="term" value="F:DNA-binding transcription factor activity"/>
    <property type="evidence" value="ECO:0007669"/>
    <property type="project" value="InterPro"/>
</dbReference>
<dbReference type="InterPro" id="IPR036390">
    <property type="entry name" value="WH_DNA-bd_sf"/>
</dbReference>
<dbReference type="InterPro" id="IPR036388">
    <property type="entry name" value="WH-like_DNA-bd_sf"/>
</dbReference>
<dbReference type="SUPFAM" id="SSF46785">
    <property type="entry name" value="Winged helix' DNA-binding domain"/>
    <property type="match status" value="1"/>
</dbReference>
<feature type="binding site" evidence="7">
    <location>
        <position position="122"/>
    </location>
    <ligand>
        <name>Zn(2+)</name>
        <dbReference type="ChEBI" id="CHEBI:29105"/>
    </ligand>
</feature>
<evidence type="ECO:0000256" key="3">
    <source>
        <dbReference type="ARBA" id="ARBA00022833"/>
    </source>
</evidence>
<evidence type="ECO:0000313" key="10">
    <source>
        <dbReference type="Proteomes" id="UP000229570"/>
    </source>
</evidence>
<dbReference type="CDD" id="cd07153">
    <property type="entry name" value="Fur_like"/>
    <property type="match status" value="1"/>
</dbReference>
<dbReference type="PANTHER" id="PTHR33202">
    <property type="entry name" value="ZINC UPTAKE REGULATION PROTEIN"/>
    <property type="match status" value="1"/>
</dbReference>
<evidence type="ECO:0000256" key="8">
    <source>
        <dbReference type="PIRSR" id="PIRSR602481-2"/>
    </source>
</evidence>
<keyword evidence="7" id="KW-0479">Metal-binding</keyword>
<accession>A0A2H0KQE0</accession>
<proteinExistence type="inferred from homology"/>
<comment type="cofactor">
    <cofactor evidence="8">
        <name>Mn(2+)</name>
        <dbReference type="ChEBI" id="CHEBI:29035"/>
    </cofactor>
    <cofactor evidence="8">
        <name>Fe(2+)</name>
        <dbReference type="ChEBI" id="CHEBI:29033"/>
    </cofactor>
    <text evidence="8">Binds 1 Mn(2+) or Fe(2+) ion per subunit.</text>
</comment>
<evidence type="ECO:0000256" key="2">
    <source>
        <dbReference type="ARBA" id="ARBA00022491"/>
    </source>
</evidence>
<keyword evidence="8" id="KW-0408">Iron</keyword>
<evidence type="ECO:0000256" key="5">
    <source>
        <dbReference type="ARBA" id="ARBA00023125"/>
    </source>
</evidence>
<feature type="binding site" evidence="7">
    <location>
        <position position="125"/>
    </location>
    <ligand>
        <name>Zn(2+)</name>
        <dbReference type="ChEBI" id="CHEBI:29105"/>
    </ligand>
</feature>
<dbReference type="GO" id="GO:0045892">
    <property type="term" value="P:negative regulation of DNA-templated transcription"/>
    <property type="evidence" value="ECO:0007669"/>
    <property type="project" value="TreeGrafter"/>
</dbReference>
<dbReference type="EMBL" id="PCVL01000013">
    <property type="protein sequence ID" value="PIQ72743.1"/>
    <property type="molecule type" value="Genomic_DNA"/>
</dbReference>
<comment type="caution">
    <text evidence="9">The sequence shown here is derived from an EMBL/GenBank/DDBJ whole genome shotgun (WGS) entry which is preliminary data.</text>
</comment>